<dbReference type="InterPro" id="IPR037066">
    <property type="entry name" value="Plug_dom_sf"/>
</dbReference>
<dbReference type="Pfam" id="PF07715">
    <property type="entry name" value="Plug"/>
    <property type="match status" value="1"/>
</dbReference>
<dbReference type="Gene3D" id="2.40.170.20">
    <property type="entry name" value="TonB-dependent receptor, beta-barrel domain"/>
    <property type="match status" value="1"/>
</dbReference>
<feature type="chain" id="PRO_5026274560" evidence="16">
    <location>
        <begin position="20"/>
        <end position="722"/>
    </location>
</feature>
<keyword evidence="9" id="KW-0406">Ion transport</keyword>
<sequence length="722" mass="79795">MYKQILPAILIFTSISLFSQETNVIQNDTVKKLKEVTVTSNYKYSREKSNTVAKMPLKNIENPQVYNLVTNELLKEQVVTNLNDALKNATGVTRLWESTGRNGDGAEFYSMRGFSVQPSMINGLPALSNTTIDPINIDNIEVIKGPSGTLFGSSVISYGGLINIVTKKPYYKFGGEISYNSGTYGLNRVTTDLNLPLNDKAAVRVNAAYENGESFQDAGFTNSLFVAPSLKYQINEKLTFYINTEIYKNTSAKAAMIFLSRYSPLSFDSMDLFEKNYKKSFTANDLTINTNSFNLQAQAFYTLSDKWTSQTVLSKSTTKTNGYYQYLWDSANGDEFTRFISKAIGTNYTTDIQQNFIGDFKIGSLRNRLTVGLDYFNSRLTNGGPGWVSYGNVSLVNGTDLNGVNPTVLTQAGVDQALAGSYSPNGEATQEIFSAYFSDVLNITDKLAVMTSLRLDNFSGKPSEYDTEEIDNQTFLSPKLGIVYQIIENKVSIFGNYMNGFKNISPQTIANVDGSDQRIASYDPEHANQLEFGLKTNLFKDILTASISYYDISVQNILMADPNNPNSFTQGGTVESKGIELSLIVNPTKGLNIITGISNNKSEVTEETPGVGYLGLRPEQAGPETLLNLWANYTFTEGSLKGFGIGFGGNYASVYKTLNRANIGTFEIPSYTVLNTALSYNTSNFNFALKINNLLNEKYYAGWSTVTPQQLRNVVAGLTYKF</sequence>
<keyword evidence="5" id="KW-0410">Iron transport</keyword>
<dbReference type="PROSITE" id="PS52016">
    <property type="entry name" value="TONB_DEPENDENT_REC_3"/>
    <property type="match status" value="1"/>
</dbReference>
<feature type="domain" description="TonB-dependent receptor plug" evidence="18">
    <location>
        <begin position="60"/>
        <end position="154"/>
    </location>
</feature>
<keyword evidence="4 14" id="KW-1134">Transmembrane beta strand</keyword>
<dbReference type="PANTHER" id="PTHR32552:SF68">
    <property type="entry name" value="FERRICHROME OUTER MEMBRANE TRANSPORTER_PHAGE RECEPTOR"/>
    <property type="match status" value="1"/>
</dbReference>
<evidence type="ECO:0000256" key="13">
    <source>
        <dbReference type="ARBA" id="ARBA00023237"/>
    </source>
</evidence>
<dbReference type="EMBL" id="WQLW01000002">
    <property type="protein sequence ID" value="MVO08520.1"/>
    <property type="molecule type" value="Genomic_DNA"/>
</dbReference>
<accession>A0A6I4IG30</accession>
<dbReference type="Proteomes" id="UP000431264">
    <property type="component" value="Unassembled WGS sequence"/>
</dbReference>
<evidence type="ECO:0000256" key="1">
    <source>
        <dbReference type="ARBA" id="ARBA00004571"/>
    </source>
</evidence>
<evidence type="ECO:0000256" key="3">
    <source>
        <dbReference type="ARBA" id="ARBA00022448"/>
    </source>
</evidence>
<dbReference type="GO" id="GO:0015344">
    <property type="term" value="F:siderophore uptake transmembrane transporter activity"/>
    <property type="evidence" value="ECO:0007669"/>
    <property type="project" value="TreeGrafter"/>
</dbReference>
<keyword evidence="3 14" id="KW-0813">Transport</keyword>
<dbReference type="NCBIfam" id="TIGR01783">
    <property type="entry name" value="TonB-siderophor"/>
    <property type="match status" value="1"/>
</dbReference>
<keyword evidence="13 14" id="KW-0998">Cell outer membrane</keyword>
<evidence type="ECO:0000259" key="18">
    <source>
        <dbReference type="Pfam" id="PF07715"/>
    </source>
</evidence>
<evidence type="ECO:0000256" key="14">
    <source>
        <dbReference type="PROSITE-ProRule" id="PRU01360"/>
    </source>
</evidence>
<dbReference type="GO" id="GO:0009279">
    <property type="term" value="C:cell outer membrane"/>
    <property type="evidence" value="ECO:0007669"/>
    <property type="project" value="UniProtKB-SubCell"/>
</dbReference>
<organism evidence="19 20">
    <name type="scientific">Flavobacterium profundi</name>
    <dbReference type="NCBI Taxonomy" id="1774945"/>
    <lineage>
        <taxon>Bacteria</taxon>
        <taxon>Pseudomonadati</taxon>
        <taxon>Bacteroidota</taxon>
        <taxon>Flavobacteriia</taxon>
        <taxon>Flavobacteriales</taxon>
        <taxon>Flavobacteriaceae</taxon>
        <taxon>Flavobacterium</taxon>
    </lineage>
</organism>
<dbReference type="GO" id="GO:0038023">
    <property type="term" value="F:signaling receptor activity"/>
    <property type="evidence" value="ECO:0007669"/>
    <property type="project" value="InterPro"/>
</dbReference>
<dbReference type="Pfam" id="PF00593">
    <property type="entry name" value="TonB_dep_Rec_b-barrel"/>
    <property type="match status" value="1"/>
</dbReference>
<evidence type="ECO:0000256" key="12">
    <source>
        <dbReference type="ARBA" id="ARBA00023170"/>
    </source>
</evidence>
<comment type="similarity">
    <text evidence="2 14 15">Belongs to the TonB-dependent receptor family.</text>
</comment>
<evidence type="ECO:0000256" key="6">
    <source>
        <dbReference type="ARBA" id="ARBA00022692"/>
    </source>
</evidence>
<evidence type="ECO:0000259" key="17">
    <source>
        <dbReference type="Pfam" id="PF00593"/>
    </source>
</evidence>
<evidence type="ECO:0000256" key="7">
    <source>
        <dbReference type="ARBA" id="ARBA00022729"/>
    </source>
</evidence>
<evidence type="ECO:0000256" key="5">
    <source>
        <dbReference type="ARBA" id="ARBA00022496"/>
    </source>
</evidence>
<dbReference type="OrthoDB" id="9775095at2"/>
<evidence type="ECO:0000256" key="2">
    <source>
        <dbReference type="ARBA" id="ARBA00009810"/>
    </source>
</evidence>
<dbReference type="SUPFAM" id="SSF56935">
    <property type="entry name" value="Porins"/>
    <property type="match status" value="1"/>
</dbReference>
<evidence type="ECO:0000313" key="19">
    <source>
        <dbReference type="EMBL" id="MVO08520.1"/>
    </source>
</evidence>
<keyword evidence="12 19" id="KW-0675">Receptor</keyword>
<dbReference type="AlphaFoldDB" id="A0A6I4IG30"/>
<dbReference type="PANTHER" id="PTHR32552">
    <property type="entry name" value="FERRICHROME IRON RECEPTOR-RELATED"/>
    <property type="match status" value="1"/>
</dbReference>
<comment type="subcellular location">
    <subcellularLocation>
        <location evidence="1 14">Cell outer membrane</location>
        <topology evidence="1 14">Multi-pass membrane protein</topology>
    </subcellularLocation>
</comment>
<dbReference type="RefSeq" id="WP_140996905.1">
    <property type="nucleotide sequence ID" value="NZ_VDCZ01000002.1"/>
</dbReference>
<keyword evidence="8" id="KW-0408">Iron</keyword>
<name>A0A6I4IG30_9FLAO</name>
<protein>
    <submittedName>
        <fullName evidence="19">TonB-dependent siderophore receptor</fullName>
    </submittedName>
</protein>
<keyword evidence="10 15" id="KW-0798">TonB box</keyword>
<evidence type="ECO:0000256" key="8">
    <source>
        <dbReference type="ARBA" id="ARBA00023004"/>
    </source>
</evidence>
<dbReference type="InterPro" id="IPR036942">
    <property type="entry name" value="Beta-barrel_TonB_sf"/>
</dbReference>
<dbReference type="InterPro" id="IPR012910">
    <property type="entry name" value="Plug_dom"/>
</dbReference>
<comment type="caution">
    <text evidence="19">The sequence shown here is derived from an EMBL/GenBank/DDBJ whole genome shotgun (WGS) entry which is preliminary data.</text>
</comment>
<reference evidence="20" key="1">
    <citation type="submission" date="2019-05" db="EMBL/GenBank/DDBJ databases">
        <title>Flavobacterium profundi sp. nov., isolated from a deep-sea seamount.</title>
        <authorList>
            <person name="Zhang D.-C."/>
        </authorList>
    </citation>
    <scope>NUCLEOTIDE SEQUENCE [LARGE SCALE GENOMIC DNA]</scope>
    <source>
        <strain evidence="20">TP390</strain>
    </source>
</reference>
<evidence type="ECO:0000256" key="9">
    <source>
        <dbReference type="ARBA" id="ARBA00023065"/>
    </source>
</evidence>
<keyword evidence="6 14" id="KW-0812">Transmembrane</keyword>
<evidence type="ECO:0000256" key="4">
    <source>
        <dbReference type="ARBA" id="ARBA00022452"/>
    </source>
</evidence>
<dbReference type="CDD" id="cd01347">
    <property type="entry name" value="ligand_gated_channel"/>
    <property type="match status" value="1"/>
</dbReference>
<dbReference type="InterPro" id="IPR010105">
    <property type="entry name" value="TonB_sidphr_rcpt"/>
</dbReference>
<evidence type="ECO:0000256" key="16">
    <source>
        <dbReference type="SAM" id="SignalP"/>
    </source>
</evidence>
<evidence type="ECO:0000313" key="20">
    <source>
        <dbReference type="Proteomes" id="UP000431264"/>
    </source>
</evidence>
<evidence type="ECO:0000256" key="11">
    <source>
        <dbReference type="ARBA" id="ARBA00023136"/>
    </source>
</evidence>
<keyword evidence="7 16" id="KW-0732">Signal</keyword>
<proteinExistence type="inferred from homology"/>
<dbReference type="InterPro" id="IPR039426">
    <property type="entry name" value="TonB-dep_rcpt-like"/>
</dbReference>
<dbReference type="Gene3D" id="2.170.130.10">
    <property type="entry name" value="TonB-dependent receptor, plug domain"/>
    <property type="match status" value="1"/>
</dbReference>
<keyword evidence="11 14" id="KW-0472">Membrane</keyword>
<dbReference type="InterPro" id="IPR000531">
    <property type="entry name" value="Beta-barrel_TonB"/>
</dbReference>
<evidence type="ECO:0000256" key="15">
    <source>
        <dbReference type="RuleBase" id="RU003357"/>
    </source>
</evidence>
<keyword evidence="20" id="KW-1185">Reference proteome</keyword>
<gene>
    <name evidence="19" type="ORF">GOQ30_04995</name>
</gene>
<dbReference type="GO" id="GO:0015891">
    <property type="term" value="P:siderophore transport"/>
    <property type="evidence" value="ECO:0007669"/>
    <property type="project" value="InterPro"/>
</dbReference>
<evidence type="ECO:0000256" key="10">
    <source>
        <dbReference type="ARBA" id="ARBA00023077"/>
    </source>
</evidence>
<feature type="domain" description="TonB-dependent receptor-like beta-barrel" evidence="17">
    <location>
        <begin position="280"/>
        <end position="694"/>
    </location>
</feature>
<feature type="signal peptide" evidence="16">
    <location>
        <begin position="1"/>
        <end position="19"/>
    </location>
</feature>